<keyword evidence="1" id="KW-1133">Transmembrane helix</keyword>
<sequence>MFQPQAFQPLTAHPLAAGSSSDILAIANNPVLWICVAGVFGVIIIQSVIFMKAARRAAPSVEMSSQDIRTSFRSGAVSAIGPSLAVSLVAIALLGLFGAPAVLSRIGLIGSAAYDVSAAGIAAGSMGAKLGDASYTQSVFAVAFFAMSVGGAMWMLATLILTPILRKGDAKIRSVNPAAMAIVPAAALIGAFSCLGLTELPKSGIHVLSFVVSAAVMGLCLLLAKRLGKSWLREWGLGFSIVIGLGAAFLAAAPGLAA</sequence>
<feature type="transmembrane region" description="Helical" evidence="1">
    <location>
        <begin position="177"/>
        <end position="198"/>
    </location>
</feature>
<feature type="transmembrane region" description="Helical" evidence="1">
    <location>
        <begin position="204"/>
        <end position="224"/>
    </location>
</feature>
<keyword evidence="2" id="KW-0969">Cilium</keyword>
<evidence type="ECO:0000313" key="3">
    <source>
        <dbReference type="Proteomes" id="UP001244563"/>
    </source>
</evidence>
<name>A0ABT9TKV8_PAENI</name>
<protein>
    <submittedName>
        <fullName evidence="2">Flagellar biosynthesis protein FlhB</fullName>
    </submittedName>
</protein>
<gene>
    <name evidence="2" type="ORF">J2T10_001939</name>
</gene>
<feature type="transmembrane region" description="Helical" evidence="1">
    <location>
        <begin position="31"/>
        <end position="54"/>
    </location>
</feature>
<comment type="caution">
    <text evidence="2">The sequence shown here is derived from an EMBL/GenBank/DDBJ whole genome shotgun (WGS) entry which is preliminary data.</text>
</comment>
<evidence type="ECO:0000313" key="2">
    <source>
        <dbReference type="EMBL" id="MDQ0102293.1"/>
    </source>
</evidence>
<dbReference type="InterPro" id="IPR032479">
    <property type="entry name" value="DUF5058"/>
</dbReference>
<dbReference type="Proteomes" id="UP001244563">
    <property type="component" value="Unassembled WGS sequence"/>
</dbReference>
<evidence type="ECO:0000256" key="1">
    <source>
        <dbReference type="SAM" id="Phobius"/>
    </source>
</evidence>
<keyword evidence="1" id="KW-0472">Membrane</keyword>
<reference evidence="2 3" key="1">
    <citation type="submission" date="2023-07" db="EMBL/GenBank/DDBJ databases">
        <title>Sorghum-associated microbial communities from plants grown in Nebraska, USA.</title>
        <authorList>
            <person name="Schachtman D."/>
        </authorList>
    </citation>
    <scope>NUCLEOTIDE SEQUENCE [LARGE SCALE GENOMIC DNA]</scope>
    <source>
        <strain evidence="2 3">CC523</strain>
    </source>
</reference>
<dbReference type="RefSeq" id="WP_064722646.1">
    <property type="nucleotide sequence ID" value="NZ_BDDW01000006.1"/>
</dbReference>
<keyword evidence="2" id="KW-0966">Cell projection</keyword>
<organism evidence="2 3">
    <name type="scientific">Paenarthrobacter nicotinovorans</name>
    <name type="common">Arthrobacter nicotinovorans</name>
    <dbReference type="NCBI Taxonomy" id="29320"/>
    <lineage>
        <taxon>Bacteria</taxon>
        <taxon>Bacillati</taxon>
        <taxon>Actinomycetota</taxon>
        <taxon>Actinomycetes</taxon>
        <taxon>Micrococcales</taxon>
        <taxon>Micrococcaceae</taxon>
        <taxon>Paenarthrobacter</taxon>
    </lineage>
</organism>
<accession>A0ABT9TKV8</accession>
<keyword evidence="2" id="KW-0282">Flagellum</keyword>
<keyword evidence="1" id="KW-0812">Transmembrane</keyword>
<keyword evidence="3" id="KW-1185">Reference proteome</keyword>
<feature type="transmembrane region" description="Helical" evidence="1">
    <location>
        <begin position="75"/>
        <end position="97"/>
    </location>
</feature>
<proteinExistence type="predicted"/>
<dbReference type="Pfam" id="PF16481">
    <property type="entry name" value="DUF5058"/>
    <property type="match status" value="1"/>
</dbReference>
<feature type="transmembrane region" description="Helical" evidence="1">
    <location>
        <begin position="139"/>
        <end position="165"/>
    </location>
</feature>
<feature type="transmembrane region" description="Helical" evidence="1">
    <location>
        <begin position="236"/>
        <end position="257"/>
    </location>
</feature>
<dbReference type="EMBL" id="JAUSSW010000004">
    <property type="protein sequence ID" value="MDQ0102293.1"/>
    <property type="molecule type" value="Genomic_DNA"/>
</dbReference>